<evidence type="ECO:0000256" key="1">
    <source>
        <dbReference type="ARBA" id="ARBA00023125"/>
    </source>
</evidence>
<dbReference type="Pfam" id="PF00440">
    <property type="entry name" value="TetR_N"/>
    <property type="match status" value="1"/>
</dbReference>
<dbReference type="InterPro" id="IPR001647">
    <property type="entry name" value="HTH_TetR"/>
</dbReference>
<dbReference type="PRINTS" id="PR00455">
    <property type="entry name" value="HTHTETR"/>
</dbReference>
<evidence type="ECO:0000313" key="4">
    <source>
        <dbReference type="EMBL" id="GGD21948.1"/>
    </source>
</evidence>
<dbReference type="Proteomes" id="UP000630594">
    <property type="component" value="Unassembled WGS sequence"/>
</dbReference>
<dbReference type="KEGG" id="ndp:E2C04_14605"/>
<evidence type="ECO:0000256" key="2">
    <source>
        <dbReference type="PROSITE-ProRule" id="PRU00335"/>
    </source>
</evidence>
<reference evidence="4" key="5">
    <citation type="submission" date="2024-05" db="EMBL/GenBank/DDBJ databases">
        <authorList>
            <person name="Sun Q."/>
            <person name="Sedlacek I."/>
        </authorList>
    </citation>
    <scope>NUCLEOTIDE SEQUENCE</scope>
    <source>
        <strain evidence="4">CCM 7403</strain>
    </source>
</reference>
<keyword evidence="1 2" id="KW-0238">DNA-binding</keyword>
<dbReference type="PANTHER" id="PTHR30055:SF226">
    <property type="entry name" value="HTH-TYPE TRANSCRIPTIONAL REGULATOR PKSA"/>
    <property type="match status" value="1"/>
</dbReference>
<dbReference type="SUPFAM" id="SSF46689">
    <property type="entry name" value="Homeodomain-like"/>
    <property type="match status" value="1"/>
</dbReference>
<dbReference type="EMBL" id="CP038462">
    <property type="protein sequence ID" value="QCC78105.1"/>
    <property type="molecule type" value="Genomic_DNA"/>
</dbReference>
<dbReference type="EMBL" id="BMCK01000003">
    <property type="protein sequence ID" value="GGD21948.1"/>
    <property type="molecule type" value="Genomic_DNA"/>
</dbReference>
<gene>
    <name evidence="5" type="ORF">E2C04_14605</name>
    <name evidence="4" type="ORF">GCM10007231_21420</name>
</gene>
<evidence type="ECO:0000313" key="6">
    <source>
        <dbReference type="Proteomes" id="UP000297025"/>
    </source>
</evidence>
<protein>
    <submittedName>
        <fullName evidence="5">TetR family transcriptional regulator</fullName>
    </submittedName>
</protein>
<proteinExistence type="predicted"/>
<organism evidence="5 6">
    <name type="scientific">Nocardioides daphniae</name>
    <dbReference type="NCBI Taxonomy" id="402297"/>
    <lineage>
        <taxon>Bacteria</taxon>
        <taxon>Bacillati</taxon>
        <taxon>Actinomycetota</taxon>
        <taxon>Actinomycetes</taxon>
        <taxon>Propionibacteriales</taxon>
        <taxon>Nocardioidaceae</taxon>
        <taxon>Nocardioides</taxon>
    </lineage>
</organism>
<dbReference type="GO" id="GO:0000976">
    <property type="term" value="F:transcription cis-regulatory region binding"/>
    <property type="evidence" value="ECO:0007669"/>
    <property type="project" value="TreeGrafter"/>
</dbReference>
<dbReference type="InterPro" id="IPR009057">
    <property type="entry name" value="Homeodomain-like_sf"/>
</dbReference>
<evidence type="ECO:0000313" key="5">
    <source>
        <dbReference type="EMBL" id="QCC78105.1"/>
    </source>
</evidence>
<dbReference type="PANTHER" id="PTHR30055">
    <property type="entry name" value="HTH-TYPE TRANSCRIPTIONAL REGULATOR RUTR"/>
    <property type="match status" value="1"/>
</dbReference>
<reference evidence="5 6" key="1">
    <citation type="journal article" date="2008" name="Int. J. Syst. Evol. Microbiol.">
        <title>Nocardioides daphniae sp. nov., isolated from Daphnia cucullata (Crustacea: Cladocera).</title>
        <authorList>
            <person name="Toth E.M."/>
            <person name="Keki Z."/>
            <person name="Homonnay Z.G."/>
            <person name="Borsodi A.K."/>
            <person name="Marialigeti K."/>
            <person name="Schumann P."/>
        </authorList>
    </citation>
    <scope>NUCLEOTIDE SEQUENCE [LARGE SCALE GENOMIC DNA]</scope>
    <source>
        <strain evidence="5 6">JCM 16608</strain>
    </source>
</reference>
<name>A0A4P7UFA4_9ACTN</name>
<accession>A0A4P7UFA4</accession>
<reference evidence="4" key="2">
    <citation type="journal article" date="2014" name="Int. J. Syst. Evol. Microbiol.">
        <title>Complete genome of a new Firmicutes species belonging to the dominant human colonic microbiota ('Ruminococcus bicirculans') reveals two chromosomes and a selective capacity to utilize plant glucans.</title>
        <authorList>
            <consortium name="NISC Comparative Sequencing Program"/>
            <person name="Wegmann U."/>
            <person name="Louis P."/>
            <person name="Goesmann A."/>
            <person name="Henrissat B."/>
            <person name="Duncan S.H."/>
            <person name="Flint H.J."/>
        </authorList>
    </citation>
    <scope>NUCLEOTIDE SEQUENCE</scope>
    <source>
        <strain evidence="4">CCM 7403</strain>
    </source>
</reference>
<dbReference type="GO" id="GO:0003700">
    <property type="term" value="F:DNA-binding transcription factor activity"/>
    <property type="evidence" value="ECO:0007669"/>
    <property type="project" value="TreeGrafter"/>
</dbReference>
<reference evidence="5" key="4">
    <citation type="submission" date="2019-03" db="EMBL/GenBank/DDBJ databases">
        <authorList>
            <person name="Huang Y."/>
        </authorList>
    </citation>
    <scope>NUCLEOTIDE SEQUENCE</scope>
    <source>
        <strain evidence="5">JCM 16608</strain>
    </source>
</reference>
<dbReference type="AlphaFoldDB" id="A0A4P7UFA4"/>
<feature type="DNA-binding region" description="H-T-H motif" evidence="2">
    <location>
        <begin position="36"/>
        <end position="55"/>
    </location>
</feature>
<dbReference type="Gene3D" id="1.10.357.10">
    <property type="entry name" value="Tetracycline Repressor, domain 2"/>
    <property type="match status" value="1"/>
</dbReference>
<evidence type="ECO:0000313" key="7">
    <source>
        <dbReference type="Proteomes" id="UP000630594"/>
    </source>
</evidence>
<keyword evidence="7" id="KW-1185">Reference proteome</keyword>
<dbReference type="RefSeq" id="WP_135833143.1">
    <property type="nucleotide sequence ID" value="NZ_BMCK01000003.1"/>
</dbReference>
<dbReference type="PROSITE" id="PS50977">
    <property type="entry name" value="HTH_TETR_2"/>
    <property type="match status" value="1"/>
</dbReference>
<reference evidence="7" key="3">
    <citation type="journal article" date="2019" name="Int. J. Syst. Evol. Microbiol.">
        <title>The Global Catalogue of Microorganisms (GCM) 10K type strain sequencing project: providing services to taxonomists for standard genome sequencing and annotation.</title>
        <authorList>
            <consortium name="The Broad Institute Genomics Platform"/>
            <consortium name="The Broad Institute Genome Sequencing Center for Infectious Disease"/>
            <person name="Wu L."/>
            <person name="Ma J."/>
        </authorList>
    </citation>
    <scope>NUCLEOTIDE SEQUENCE [LARGE SCALE GENOMIC DNA]</scope>
    <source>
        <strain evidence="7">CCM 7403</strain>
    </source>
</reference>
<dbReference type="OrthoDB" id="4709704at2"/>
<dbReference type="InterPro" id="IPR050109">
    <property type="entry name" value="HTH-type_TetR-like_transc_reg"/>
</dbReference>
<evidence type="ECO:0000259" key="3">
    <source>
        <dbReference type="PROSITE" id="PS50977"/>
    </source>
</evidence>
<dbReference type="Proteomes" id="UP000297025">
    <property type="component" value="Chromosome"/>
</dbReference>
<sequence length="187" mass="20025">MPRINADSLAEHRAQQRRALLDAARALLADSSAAPSLAEVGRRTGLARTSLYQYFSSREELLDAVIADVLPRWSERIHAAMDAAPGPGAKVAAYVEVNLALVDEGEHAVVRGLATHARDRMATAGKAMHDEIVRPLLDALGGDEALAEMVQAVVYTASRMLEEGRDRAEVAGHVTTLLGPFYASLDG</sequence>
<feature type="domain" description="HTH tetR-type" evidence="3">
    <location>
        <begin position="14"/>
        <end position="73"/>
    </location>
</feature>